<reference evidence="2" key="1">
    <citation type="submission" date="2018-11" db="EMBL/GenBank/DDBJ databases">
        <authorList>
            <person name="Grassa J C."/>
        </authorList>
    </citation>
    <scope>NUCLEOTIDE SEQUENCE [LARGE SCALE GENOMIC DNA]</scope>
</reference>
<feature type="region of interest" description="Disordered" evidence="1">
    <location>
        <begin position="1"/>
        <end position="21"/>
    </location>
</feature>
<evidence type="ECO:0000313" key="2">
    <source>
        <dbReference type="EnsemblPlants" id="cds.novel_model_6515_5bd9a17a"/>
    </source>
</evidence>
<name>A0A803R8Y9_CANSA</name>
<accession>A0A803R8Y9</accession>
<keyword evidence="3" id="KW-1185">Reference proteome</keyword>
<feature type="compositionally biased region" description="Basic and acidic residues" evidence="1">
    <location>
        <begin position="53"/>
        <end position="62"/>
    </location>
</feature>
<reference evidence="2" key="2">
    <citation type="submission" date="2021-03" db="UniProtKB">
        <authorList>
            <consortium name="EnsemblPlants"/>
        </authorList>
    </citation>
    <scope>IDENTIFICATION</scope>
</reference>
<dbReference type="Gramene" id="novel_model_6515_5bd9a17a">
    <property type="protein sequence ID" value="cds.novel_model_6515_5bd9a17a"/>
    <property type="gene ID" value="novel_gene_3418_5bd9a17a"/>
</dbReference>
<dbReference type="EMBL" id="UZAU01000723">
    <property type="status" value="NOT_ANNOTATED_CDS"/>
    <property type="molecule type" value="Genomic_DNA"/>
</dbReference>
<feature type="region of interest" description="Disordered" evidence="1">
    <location>
        <begin position="52"/>
        <end position="82"/>
    </location>
</feature>
<proteinExistence type="predicted"/>
<evidence type="ECO:0000256" key="1">
    <source>
        <dbReference type="SAM" id="MobiDB-lite"/>
    </source>
</evidence>
<dbReference type="AlphaFoldDB" id="A0A803R8Y9"/>
<organism evidence="2 3">
    <name type="scientific">Cannabis sativa</name>
    <name type="common">Hemp</name>
    <name type="synonym">Marijuana</name>
    <dbReference type="NCBI Taxonomy" id="3483"/>
    <lineage>
        <taxon>Eukaryota</taxon>
        <taxon>Viridiplantae</taxon>
        <taxon>Streptophyta</taxon>
        <taxon>Embryophyta</taxon>
        <taxon>Tracheophyta</taxon>
        <taxon>Spermatophyta</taxon>
        <taxon>Magnoliopsida</taxon>
        <taxon>eudicotyledons</taxon>
        <taxon>Gunneridae</taxon>
        <taxon>Pentapetalae</taxon>
        <taxon>rosids</taxon>
        <taxon>fabids</taxon>
        <taxon>Rosales</taxon>
        <taxon>Cannabaceae</taxon>
        <taxon>Cannabis</taxon>
    </lineage>
</organism>
<dbReference type="Proteomes" id="UP000596661">
    <property type="component" value="Chromosome 9"/>
</dbReference>
<sequence length="95" mass="10720">MLRPASSKEKQREGHSEEGDRVKEIQILGFSRVANLVMMFVLVTESRSISIQLREERSRERDGESEEREGEPTLGFSDARNTGGIIMIAETSSFC</sequence>
<evidence type="ECO:0000313" key="3">
    <source>
        <dbReference type="Proteomes" id="UP000596661"/>
    </source>
</evidence>
<dbReference type="EnsemblPlants" id="novel_model_6515_5bd9a17a">
    <property type="protein sequence ID" value="cds.novel_model_6515_5bd9a17a"/>
    <property type="gene ID" value="novel_gene_3418_5bd9a17a"/>
</dbReference>
<protein>
    <submittedName>
        <fullName evidence="2">Uncharacterized protein</fullName>
    </submittedName>
</protein>